<dbReference type="InterPro" id="IPR045010">
    <property type="entry name" value="MDR_fam"/>
</dbReference>
<evidence type="ECO:0000256" key="1">
    <source>
        <dbReference type="ARBA" id="ARBA00023002"/>
    </source>
</evidence>
<evidence type="ECO:0000313" key="4">
    <source>
        <dbReference type="Proteomes" id="UP000198702"/>
    </source>
</evidence>
<sequence length="339" mass="35607">MTEPALINRQVRLVRRPAGLPGPECWDVTDEPVPLAQPGEVVVEVAYLSVDPGLRGWISEGGSYVDAVPLGSVMKAFGVGRVIRSTVEKVKPGAIVTGLLGVQEYAVLDADDVSETGYPDVPLPRLLGALGISGISAYLGLVGVARPEPGSTVLVSGAAGSVGSLAGQIARIRGCRVIGIAGGAAKCAWLTETLGFHATIDYKNADVGESLRVMAPDGVDVYFDNVGGSLLDTVLESLAINGVVVLSGTVSQWGMSDWAGLRNHRQLLIKRARMEGFLVFDHEAEFDFARREIELLIRNGDLVAHEEVVPGGVAAFPDAFRGLFVGDNLGKRVVEVAGG</sequence>
<dbReference type="InterPro" id="IPR041694">
    <property type="entry name" value="ADH_N_2"/>
</dbReference>
<dbReference type="Pfam" id="PF16884">
    <property type="entry name" value="ADH_N_2"/>
    <property type="match status" value="1"/>
</dbReference>
<dbReference type="FunFam" id="3.40.50.720:FF:000121">
    <property type="entry name" value="Prostaglandin reductase 2"/>
    <property type="match status" value="1"/>
</dbReference>
<evidence type="ECO:0000259" key="2">
    <source>
        <dbReference type="SMART" id="SM00829"/>
    </source>
</evidence>
<dbReference type="GO" id="GO:0016628">
    <property type="term" value="F:oxidoreductase activity, acting on the CH-CH group of donors, NAD or NADP as acceptor"/>
    <property type="evidence" value="ECO:0007669"/>
    <property type="project" value="InterPro"/>
</dbReference>
<feature type="domain" description="Enoyl reductase (ER)" evidence="2">
    <location>
        <begin position="19"/>
        <end position="334"/>
    </location>
</feature>
<reference evidence="3 4" key="1">
    <citation type="submission" date="2016-10" db="EMBL/GenBank/DDBJ databases">
        <authorList>
            <person name="Varghese N."/>
            <person name="Submissions S."/>
        </authorList>
    </citation>
    <scope>NUCLEOTIDE SEQUENCE [LARGE SCALE GENOMIC DNA]</scope>
    <source>
        <strain evidence="3 4">UNC380MFSha3.1</strain>
    </source>
</reference>
<dbReference type="PANTHER" id="PTHR43205:SF42">
    <property type="entry name" value="ALCOHOL DEHYDROGENASE, ZINC-CONTAINING (AFU_ORTHOLOGUE AFUA_7G04530)"/>
    <property type="match status" value="1"/>
</dbReference>
<dbReference type="Gene3D" id="3.90.180.10">
    <property type="entry name" value="Medium-chain alcohol dehydrogenases, catalytic domain"/>
    <property type="match status" value="1"/>
</dbReference>
<dbReference type="InterPro" id="IPR011032">
    <property type="entry name" value="GroES-like_sf"/>
</dbReference>
<proteinExistence type="predicted"/>
<accession>A0A7Z7D0V2</accession>
<dbReference type="PANTHER" id="PTHR43205">
    <property type="entry name" value="PROSTAGLANDIN REDUCTASE"/>
    <property type="match status" value="1"/>
</dbReference>
<dbReference type="Gene3D" id="3.40.50.720">
    <property type="entry name" value="NAD(P)-binding Rossmann-like Domain"/>
    <property type="match status" value="1"/>
</dbReference>
<dbReference type="EMBL" id="FOQZ01000003">
    <property type="protein sequence ID" value="SFI61471.1"/>
    <property type="molecule type" value="Genomic_DNA"/>
</dbReference>
<keyword evidence="1" id="KW-0560">Oxidoreductase</keyword>
<dbReference type="InterPro" id="IPR013149">
    <property type="entry name" value="ADH-like_C"/>
</dbReference>
<dbReference type="AlphaFoldDB" id="A0A7Z7D0V2"/>
<name>A0A7Z7D0V2_9MICO</name>
<dbReference type="SUPFAM" id="SSF51735">
    <property type="entry name" value="NAD(P)-binding Rossmann-fold domains"/>
    <property type="match status" value="1"/>
</dbReference>
<dbReference type="InterPro" id="IPR020843">
    <property type="entry name" value="ER"/>
</dbReference>
<dbReference type="InterPro" id="IPR036291">
    <property type="entry name" value="NAD(P)-bd_dom_sf"/>
</dbReference>
<gene>
    <name evidence="3" type="ORF">SAMN04487751_2397</name>
</gene>
<dbReference type="SMART" id="SM00829">
    <property type="entry name" value="PKS_ER"/>
    <property type="match status" value="1"/>
</dbReference>
<dbReference type="CDD" id="cd05288">
    <property type="entry name" value="PGDH"/>
    <property type="match status" value="1"/>
</dbReference>
<protein>
    <recommendedName>
        <fullName evidence="2">Enoyl reductase (ER) domain-containing protein</fullName>
    </recommendedName>
</protein>
<organism evidence="3 4">
    <name type="scientific">Microbacterium saccharophilum</name>
    <dbReference type="NCBI Taxonomy" id="1213358"/>
    <lineage>
        <taxon>Bacteria</taxon>
        <taxon>Bacillati</taxon>
        <taxon>Actinomycetota</taxon>
        <taxon>Actinomycetes</taxon>
        <taxon>Micrococcales</taxon>
        <taxon>Microbacteriaceae</taxon>
        <taxon>Microbacterium</taxon>
    </lineage>
</organism>
<dbReference type="RefSeq" id="WP_051526337.1">
    <property type="nucleotide sequence ID" value="NZ_FOQZ01000003.1"/>
</dbReference>
<comment type="caution">
    <text evidence="3">The sequence shown here is derived from an EMBL/GenBank/DDBJ whole genome shotgun (WGS) entry which is preliminary data.</text>
</comment>
<dbReference type="SUPFAM" id="SSF50129">
    <property type="entry name" value="GroES-like"/>
    <property type="match status" value="1"/>
</dbReference>
<dbReference type="Pfam" id="PF00107">
    <property type="entry name" value="ADH_zinc_N"/>
    <property type="match status" value="1"/>
</dbReference>
<evidence type="ECO:0000313" key="3">
    <source>
        <dbReference type="EMBL" id="SFI61471.1"/>
    </source>
</evidence>
<dbReference type="Proteomes" id="UP000198702">
    <property type="component" value="Unassembled WGS sequence"/>
</dbReference>